<keyword evidence="1" id="KW-0812">Transmembrane</keyword>
<feature type="transmembrane region" description="Helical" evidence="1">
    <location>
        <begin position="29"/>
        <end position="47"/>
    </location>
</feature>
<proteinExistence type="predicted"/>
<gene>
    <name evidence="2" type="ORF">MNBD_GAMMA21-2623</name>
</gene>
<accession>A0A3B1AI54</accession>
<sequence length="129" mass="14587">MIRITAVLSLTIITAVIGIYLPTFPALDFFAILLSMIAGLYVGFSFADGRTDKIVIEISFAFVVGAIALFGMWKWLWLIPTGYLLLAIWSGWHHYFYIGARVKAWFAPMCALYCGLLGIFIYVRFFVLN</sequence>
<feature type="transmembrane region" description="Helical" evidence="1">
    <location>
        <begin position="79"/>
        <end position="98"/>
    </location>
</feature>
<dbReference type="EMBL" id="UOFR01000084">
    <property type="protein sequence ID" value="VAX01371.1"/>
    <property type="molecule type" value="Genomic_DNA"/>
</dbReference>
<protein>
    <submittedName>
        <fullName evidence="2">Uncharacterized protein</fullName>
    </submittedName>
</protein>
<evidence type="ECO:0000256" key="1">
    <source>
        <dbReference type="SAM" id="Phobius"/>
    </source>
</evidence>
<feature type="transmembrane region" description="Helical" evidence="1">
    <location>
        <begin position="105"/>
        <end position="127"/>
    </location>
</feature>
<dbReference type="AlphaFoldDB" id="A0A3B1AI54"/>
<keyword evidence="1" id="KW-0472">Membrane</keyword>
<feature type="transmembrane region" description="Helical" evidence="1">
    <location>
        <begin position="54"/>
        <end position="73"/>
    </location>
</feature>
<organism evidence="2">
    <name type="scientific">hydrothermal vent metagenome</name>
    <dbReference type="NCBI Taxonomy" id="652676"/>
    <lineage>
        <taxon>unclassified sequences</taxon>
        <taxon>metagenomes</taxon>
        <taxon>ecological metagenomes</taxon>
    </lineage>
</organism>
<name>A0A3B1AI54_9ZZZZ</name>
<reference evidence="2" key="1">
    <citation type="submission" date="2018-06" db="EMBL/GenBank/DDBJ databases">
        <authorList>
            <person name="Zhirakovskaya E."/>
        </authorList>
    </citation>
    <scope>NUCLEOTIDE SEQUENCE</scope>
</reference>
<keyword evidence="1" id="KW-1133">Transmembrane helix</keyword>
<evidence type="ECO:0000313" key="2">
    <source>
        <dbReference type="EMBL" id="VAX01371.1"/>
    </source>
</evidence>
<feature type="transmembrane region" description="Helical" evidence="1">
    <location>
        <begin position="7"/>
        <end position="23"/>
    </location>
</feature>